<reference evidence="7 8" key="1">
    <citation type="submission" date="2019-10" db="EMBL/GenBank/DDBJ databases">
        <title>Sequencing and Assembly of Multiple Reported Metal-Biooxidizing Members of the Extremely Thermoacidophilic Archaeal Family Sulfolobaceae.</title>
        <authorList>
            <person name="Counts J.A."/>
            <person name="Kelly R.M."/>
        </authorList>
    </citation>
    <scope>NUCLEOTIDE SEQUENCE [LARGE SCALE GENOMIC DNA]</scope>
    <source>
        <strain evidence="7 8">DSM 6482</strain>
    </source>
</reference>
<dbReference type="InterPro" id="IPR017900">
    <property type="entry name" value="4Fe4S_Fe_S_CS"/>
</dbReference>
<dbReference type="AlphaFoldDB" id="A0A6A9QUQ4"/>
<dbReference type="InterPro" id="IPR017896">
    <property type="entry name" value="4Fe4S_Fe-S-bd"/>
</dbReference>
<feature type="domain" description="4Fe-4S ferredoxin-type" evidence="6">
    <location>
        <begin position="45"/>
        <end position="75"/>
    </location>
</feature>
<keyword evidence="4" id="KW-0408">Iron</keyword>
<keyword evidence="2" id="KW-0479">Metal-binding</keyword>
<evidence type="ECO:0000256" key="1">
    <source>
        <dbReference type="ARBA" id="ARBA00022485"/>
    </source>
</evidence>
<evidence type="ECO:0000256" key="2">
    <source>
        <dbReference type="ARBA" id="ARBA00022723"/>
    </source>
</evidence>
<dbReference type="Gene3D" id="1.10.1060.10">
    <property type="entry name" value="Alpha-helical ferredoxin"/>
    <property type="match status" value="1"/>
</dbReference>
<dbReference type="PANTHER" id="PTHR32479">
    <property type="entry name" value="GLYCOLATE OXIDASE IRON-SULFUR SUBUNIT"/>
    <property type="match status" value="1"/>
</dbReference>
<dbReference type="Pfam" id="PF13183">
    <property type="entry name" value="Fer4_8"/>
    <property type="match status" value="1"/>
</dbReference>
<comment type="caution">
    <text evidence="7">The sequence shown here is derived from an EMBL/GenBank/DDBJ whole genome shotgun (WGS) entry which is preliminary data.</text>
</comment>
<accession>A0A6A9QUQ4</accession>
<dbReference type="InterPro" id="IPR009051">
    <property type="entry name" value="Helical_ferredxn"/>
</dbReference>
<organism evidence="7 8">
    <name type="scientific">Sulfuracidifex metallicus DSM 6482 = JCM 9184</name>
    <dbReference type="NCBI Taxonomy" id="523847"/>
    <lineage>
        <taxon>Archaea</taxon>
        <taxon>Thermoproteota</taxon>
        <taxon>Thermoprotei</taxon>
        <taxon>Sulfolobales</taxon>
        <taxon>Sulfolobaceae</taxon>
        <taxon>Sulfuracidifex</taxon>
    </lineage>
</organism>
<dbReference type="GO" id="GO:0051539">
    <property type="term" value="F:4 iron, 4 sulfur cluster binding"/>
    <property type="evidence" value="ECO:0007669"/>
    <property type="project" value="UniProtKB-KW"/>
</dbReference>
<dbReference type="InterPro" id="IPR004017">
    <property type="entry name" value="Cys_rich_dom"/>
</dbReference>
<dbReference type="Pfam" id="PF02754">
    <property type="entry name" value="CCG"/>
    <property type="match status" value="2"/>
</dbReference>
<sequence>MIESNAEGEINKCVHCGFCLESCPTYVITRSEVHSPRGRIMEVKLNLKSDGIDTCMYCRRCEIACPSGVIYSRIITSARKPDVFKKIMLKTLEKPKLLYVATKGIMKGNGEFSLRIREFIKQVNLPLEINEKNANLYVIPGCIMSTYFRDTVKNVVSFLQKSGFRIKIINGCCGLAHYSEGEVKGGDISLNELVKDLREKEAICLSSNCTAHMRERGIKVMDLSEFLIKTGTKVNVGEPFVVHYPCHAHLDGLSIYLEDAIKDKENEMEMEDPSFECGAGGAFFLFNKEISDSVIEEKNRKVRASKAKVVISTNPSCSLALRKSGLRVVHLGDLLH</sequence>
<evidence type="ECO:0000256" key="5">
    <source>
        <dbReference type="ARBA" id="ARBA00023014"/>
    </source>
</evidence>
<dbReference type="GO" id="GO:0046872">
    <property type="term" value="F:metal ion binding"/>
    <property type="evidence" value="ECO:0007669"/>
    <property type="project" value="UniProtKB-KW"/>
</dbReference>
<evidence type="ECO:0000313" key="8">
    <source>
        <dbReference type="Proteomes" id="UP000470772"/>
    </source>
</evidence>
<proteinExistence type="predicted"/>
<dbReference type="GO" id="GO:0016491">
    <property type="term" value="F:oxidoreductase activity"/>
    <property type="evidence" value="ECO:0007669"/>
    <property type="project" value="UniProtKB-ARBA"/>
</dbReference>
<evidence type="ECO:0000313" key="7">
    <source>
        <dbReference type="EMBL" id="MUN28822.1"/>
    </source>
</evidence>
<dbReference type="RefSeq" id="WP_054837642.1">
    <property type="nucleotide sequence ID" value="NZ_BBBY01000001.1"/>
</dbReference>
<dbReference type="PANTHER" id="PTHR32479:SF17">
    <property type="entry name" value="GLYCOLATE OXIDASE IRON-SULFUR SUBUNIT"/>
    <property type="match status" value="1"/>
</dbReference>
<gene>
    <name evidence="7" type="ORF">GC250_05080</name>
</gene>
<feature type="domain" description="4Fe-4S ferredoxin-type" evidence="6">
    <location>
        <begin position="4"/>
        <end position="33"/>
    </location>
</feature>
<evidence type="ECO:0000256" key="3">
    <source>
        <dbReference type="ARBA" id="ARBA00022737"/>
    </source>
</evidence>
<evidence type="ECO:0000256" key="4">
    <source>
        <dbReference type="ARBA" id="ARBA00023004"/>
    </source>
</evidence>
<dbReference type="PROSITE" id="PS51379">
    <property type="entry name" value="4FE4S_FER_2"/>
    <property type="match status" value="2"/>
</dbReference>
<keyword evidence="8" id="KW-1185">Reference proteome</keyword>
<dbReference type="EMBL" id="WGGD01000005">
    <property type="protein sequence ID" value="MUN28822.1"/>
    <property type="molecule type" value="Genomic_DNA"/>
</dbReference>
<evidence type="ECO:0000259" key="6">
    <source>
        <dbReference type="PROSITE" id="PS51379"/>
    </source>
</evidence>
<keyword evidence="5" id="KW-0411">Iron-sulfur</keyword>
<dbReference type="PROSITE" id="PS00198">
    <property type="entry name" value="4FE4S_FER_1"/>
    <property type="match status" value="2"/>
</dbReference>
<dbReference type="OrthoDB" id="23833at2157"/>
<keyword evidence="3" id="KW-0677">Repeat</keyword>
<keyword evidence="1" id="KW-0004">4Fe-4S</keyword>
<protein>
    <submittedName>
        <fullName evidence="7">4Fe-4S dicluster domain-containing protein</fullName>
    </submittedName>
</protein>
<dbReference type="SUPFAM" id="SSF46548">
    <property type="entry name" value="alpha-helical ferredoxin"/>
    <property type="match status" value="1"/>
</dbReference>
<dbReference type="Proteomes" id="UP000470772">
    <property type="component" value="Unassembled WGS sequence"/>
</dbReference>
<name>A0A6A9QUQ4_SULME</name>